<organism evidence="2 3">
    <name type="scientific">Urocitellus parryii</name>
    <name type="common">Arctic ground squirrel</name>
    <name type="synonym">Spermophilus parryii</name>
    <dbReference type="NCBI Taxonomy" id="9999"/>
    <lineage>
        <taxon>Eukaryota</taxon>
        <taxon>Metazoa</taxon>
        <taxon>Chordata</taxon>
        <taxon>Craniata</taxon>
        <taxon>Vertebrata</taxon>
        <taxon>Euteleostomi</taxon>
        <taxon>Mammalia</taxon>
        <taxon>Eutheria</taxon>
        <taxon>Euarchontoglires</taxon>
        <taxon>Glires</taxon>
        <taxon>Rodentia</taxon>
        <taxon>Sciuromorpha</taxon>
        <taxon>Sciuridae</taxon>
        <taxon>Xerinae</taxon>
        <taxon>Marmotini</taxon>
        <taxon>Urocitellus</taxon>
    </lineage>
</organism>
<reference evidence="2" key="1">
    <citation type="submission" date="2025-08" db="UniProtKB">
        <authorList>
            <consortium name="Ensembl"/>
        </authorList>
    </citation>
    <scope>IDENTIFICATION</scope>
</reference>
<keyword evidence="3" id="KW-1185">Reference proteome</keyword>
<evidence type="ECO:0000313" key="3">
    <source>
        <dbReference type="Proteomes" id="UP000694417"/>
    </source>
</evidence>
<feature type="compositionally biased region" description="Low complexity" evidence="1">
    <location>
        <begin position="11"/>
        <end position="20"/>
    </location>
</feature>
<dbReference type="Ensembl" id="ENSUPAT00010014386.1">
    <property type="protein sequence ID" value="ENSUPAP00010012532.1"/>
    <property type="gene ID" value="ENSUPAG00010010180.1"/>
</dbReference>
<reference evidence="2" key="2">
    <citation type="submission" date="2025-09" db="UniProtKB">
        <authorList>
            <consortium name="Ensembl"/>
        </authorList>
    </citation>
    <scope>IDENTIFICATION</scope>
</reference>
<name>A0A8D2HAE1_UROPR</name>
<feature type="compositionally biased region" description="Basic residues" evidence="1">
    <location>
        <begin position="21"/>
        <end position="32"/>
    </location>
</feature>
<sequence>MAYGQQKIHCQQNKQTNKQTKNNKKLDKRRNKNVTQKATAQAAFIYTRTICRTQMPDLNNLKTFK</sequence>
<accession>A0A8D2HAE1</accession>
<evidence type="ECO:0000313" key="2">
    <source>
        <dbReference type="Ensembl" id="ENSUPAP00010012532.1"/>
    </source>
</evidence>
<dbReference type="AlphaFoldDB" id="A0A8D2HAE1"/>
<proteinExistence type="predicted"/>
<evidence type="ECO:0000256" key="1">
    <source>
        <dbReference type="SAM" id="MobiDB-lite"/>
    </source>
</evidence>
<feature type="region of interest" description="Disordered" evidence="1">
    <location>
        <begin position="1"/>
        <end position="37"/>
    </location>
</feature>
<protein>
    <submittedName>
        <fullName evidence="2">Uncharacterized protein</fullName>
    </submittedName>
</protein>
<dbReference type="Proteomes" id="UP000694417">
    <property type="component" value="Unplaced"/>
</dbReference>